<protein>
    <submittedName>
        <fullName evidence="3">DUF3380 domain-containing protein</fullName>
    </submittedName>
</protein>
<dbReference type="RefSeq" id="WP_144279100.1">
    <property type="nucleotide sequence ID" value="NZ_CP041730.1"/>
</dbReference>
<evidence type="ECO:0000259" key="1">
    <source>
        <dbReference type="Pfam" id="PF01471"/>
    </source>
</evidence>
<name>A0A516SHT0_9NEIS</name>
<organism evidence="3 4">
    <name type="scientific">Chitinimonas arctica</name>
    <dbReference type="NCBI Taxonomy" id="2594795"/>
    <lineage>
        <taxon>Bacteria</taxon>
        <taxon>Pseudomonadati</taxon>
        <taxon>Pseudomonadota</taxon>
        <taxon>Betaproteobacteria</taxon>
        <taxon>Neisseriales</taxon>
        <taxon>Chitinibacteraceae</taxon>
        <taxon>Chitinimonas</taxon>
    </lineage>
</organism>
<proteinExistence type="predicted"/>
<dbReference type="KEGG" id="cari:FNU76_15890"/>
<dbReference type="InterPro" id="IPR002477">
    <property type="entry name" value="Peptidoglycan-bd-like"/>
</dbReference>
<dbReference type="Pfam" id="PF11860">
    <property type="entry name" value="Muramidase"/>
    <property type="match status" value="1"/>
</dbReference>
<evidence type="ECO:0000259" key="2">
    <source>
        <dbReference type="Pfam" id="PF11860"/>
    </source>
</evidence>
<evidence type="ECO:0000313" key="4">
    <source>
        <dbReference type="Proteomes" id="UP000317550"/>
    </source>
</evidence>
<dbReference type="InterPro" id="IPR036365">
    <property type="entry name" value="PGBD-like_sf"/>
</dbReference>
<accession>A0A516SHT0</accession>
<dbReference type="InterPro" id="IPR036366">
    <property type="entry name" value="PGBDSf"/>
</dbReference>
<evidence type="ECO:0000313" key="3">
    <source>
        <dbReference type="EMBL" id="QDQ27712.1"/>
    </source>
</evidence>
<dbReference type="Pfam" id="PF01471">
    <property type="entry name" value="PG_binding_1"/>
    <property type="match status" value="1"/>
</dbReference>
<feature type="domain" description="N-acetylmuramidase" evidence="2">
    <location>
        <begin position="92"/>
        <end position="262"/>
    </location>
</feature>
<sequence>MKTTTLTHGDTGLDVVELQELLNRAGIPVATDGWFGERTAEAVRQAQRRFGLVVDGLAGRKTLTALRTGIDDPRHLREADLIAAAERLGVSLASIKAVNQVESNGTGFLPDGRPVLLLERHVLYRQLKAAGHDADALALRYPQLVGTQRGGYAGGTTEWHRYQNARHIDAACAIEACSWGLFQIMGFHWQGLGYASAQAFADAMMTSEAQQLAAFVGFIEAEPALHKALKAKKWAEFARLYNGPSYRDNDYDVKLARAFERFDTAAVPA</sequence>
<gene>
    <name evidence="3" type="ORF">FNU76_15890</name>
</gene>
<dbReference type="OrthoDB" id="8210007at2"/>
<dbReference type="Gene3D" id="1.10.101.10">
    <property type="entry name" value="PGBD-like superfamily/PGBD"/>
    <property type="match status" value="1"/>
</dbReference>
<reference evidence="4" key="1">
    <citation type="submission" date="2019-07" db="EMBL/GenBank/DDBJ databases">
        <title>Chitinimonas sp. nov., isolated from Ny-Alesund, arctica soil.</title>
        <authorList>
            <person name="Xu Q."/>
            <person name="Peng F."/>
        </authorList>
    </citation>
    <scope>NUCLEOTIDE SEQUENCE [LARGE SCALE GENOMIC DNA]</scope>
    <source>
        <strain evidence="4">R3-44</strain>
    </source>
</reference>
<dbReference type="AlphaFoldDB" id="A0A516SHT0"/>
<dbReference type="InterPro" id="IPR024408">
    <property type="entry name" value="Muramidase"/>
</dbReference>
<dbReference type="Proteomes" id="UP000317550">
    <property type="component" value="Chromosome"/>
</dbReference>
<dbReference type="SUPFAM" id="SSF47090">
    <property type="entry name" value="PGBD-like"/>
    <property type="match status" value="1"/>
</dbReference>
<feature type="domain" description="Peptidoglycan binding-like" evidence="1">
    <location>
        <begin position="12"/>
        <end position="66"/>
    </location>
</feature>
<keyword evidence="4" id="KW-1185">Reference proteome</keyword>
<dbReference type="EMBL" id="CP041730">
    <property type="protein sequence ID" value="QDQ27712.1"/>
    <property type="molecule type" value="Genomic_DNA"/>
</dbReference>